<evidence type="ECO:0000313" key="2">
    <source>
        <dbReference type="EMBL" id="KEH32973.1"/>
    </source>
</evidence>
<organism evidence="2 4">
    <name type="scientific">Medicago truncatula</name>
    <name type="common">Barrel medic</name>
    <name type="synonym">Medicago tribuloides</name>
    <dbReference type="NCBI Taxonomy" id="3880"/>
    <lineage>
        <taxon>Eukaryota</taxon>
        <taxon>Viridiplantae</taxon>
        <taxon>Streptophyta</taxon>
        <taxon>Embryophyta</taxon>
        <taxon>Tracheophyta</taxon>
        <taxon>Spermatophyta</taxon>
        <taxon>Magnoliopsida</taxon>
        <taxon>eudicotyledons</taxon>
        <taxon>Gunneridae</taxon>
        <taxon>Pentapetalae</taxon>
        <taxon>rosids</taxon>
        <taxon>fabids</taxon>
        <taxon>Fabales</taxon>
        <taxon>Fabaceae</taxon>
        <taxon>Papilionoideae</taxon>
        <taxon>50 kb inversion clade</taxon>
        <taxon>NPAAA clade</taxon>
        <taxon>Hologalegina</taxon>
        <taxon>IRL clade</taxon>
        <taxon>Trifolieae</taxon>
        <taxon>Medicago</taxon>
    </lineage>
</organism>
<evidence type="ECO:0000256" key="1">
    <source>
        <dbReference type="SAM" id="MobiDB-lite"/>
    </source>
</evidence>
<dbReference type="EMBL" id="CM001219">
    <property type="protein sequence ID" value="KEH32973.1"/>
    <property type="molecule type" value="Genomic_DNA"/>
</dbReference>
<reference evidence="2 4" key="1">
    <citation type="journal article" date="2011" name="Nature">
        <title>The Medicago genome provides insight into the evolution of rhizobial symbioses.</title>
        <authorList>
            <person name="Young N.D."/>
            <person name="Debelle F."/>
            <person name="Oldroyd G.E."/>
            <person name="Geurts R."/>
            <person name="Cannon S.B."/>
            <person name="Udvardi M.K."/>
            <person name="Benedito V.A."/>
            <person name="Mayer K.F."/>
            <person name="Gouzy J."/>
            <person name="Schoof H."/>
            <person name="Van de Peer Y."/>
            <person name="Proost S."/>
            <person name="Cook D.R."/>
            <person name="Meyers B.C."/>
            <person name="Spannagl M."/>
            <person name="Cheung F."/>
            <person name="De Mita S."/>
            <person name="Krishnakumar V."/>
            <person name="Gundlach H."/>
            <person name="Zhou S."/>
            <person name="Mudge J."/>
            <person name="Bharti A.K."/>
            <person name="Murray J.D."/>
            <person name="Naoumkina M.A."/>
            <person name="Rosen B."/>
            <person name="Silverstein K.A."/>
            <person name="Tang H."/>
            <person name="Rombauts S."/>
            <person name="Zhao P.X."/>
            <person name="Zhou P."/>
            <person name="Barbe V."/>
            <person name="Bardou P."/>
            <person name="Bechner M."/>
            <person name="Bellec A."/>
            <person name="Berger A."/>
            <person name="Berges H."/>
            <person name="Bidwell S."/>
            <person name="Bisseling T."/>
            <person name="Choisne N."/>
            <person name="Couloux A."/>
            <person name="Denny R."/>
            <person name="Deshpande S."/>
            <person name="Dai X."/>
            <person name="Doyle J.J."/>
            <person name="Dudez A.M."/>
            <person name="Farmer A.D."/>
            <person name="Fouteau S."/>
            <person name="Franken C."/>
            <person name="Gibelin C."/>
            <person name="Gish J."/>
            <person name="Goldstein S."/>
            <person name="Gonzalez A.J."/>
            <person name="Green P.J."/>
            <person name="Hallab A."/>
            <person name="Hartog M."/>
            <person name="Hua A."/>
            <person name="Humphray S.J."/>
            <person name="Jeong D.H."/>
            <person name="Jing Y."/>
            <person name="Jocker A."/>
            <person name="Kenton S.M."/>
            <person name="Kim D.J."/>
            <person name="Klee K."/>
            <person name="Lai H."/>
            <person name="Lang C."/>
            <person name="Lin S."/>
            <person name="Macmil S.L."/>
            <person name="Magdelenat G."/>
            <person name="Matthews L."/>
            <person name="McCorrison J."/>
            <person name="Monaghan E.L."/>
            <person name="Mun J.H."/>
            <person name="Najar F.Z."/>
            <person name="Nicholson C."/>
            <person name="Noirot C."/>
            <person name="O'Bleness M."/>
            <person name="Paule C.R."/>
            <person name="Poulain J."/>
            <person name="Prion F."/>
            <person name="Qin B."/>
            <person name="Qu C."/>
            <person name="Retzel E.F."/>
            <person name="Riddle C."/>
            <person name="Sallet E."/>
            <person name="Samain S."/>
            <person name="Samson N."/>
            <person name="Sanders I."/>
            <person name="Saurat O."/>
            <person name="Scarpelli C."/>
            <person name="Schiex T."/>
            <person name="Segurens B."/>
            <person name="Severin A.J."/>
            <person name="Sherrier D.J."/>
            <person name="Shi R."/>
            <person name="Sims S."/>
            <person name="Singer S.R."/>
            <person name="Sinharoy S."/>
            <person name="Sterck L."/>
            <person name="Viollet A."/>
            <person name="Wang B.B."/>
            <person name="Wang K."/>
            <person name="Wang M."/>
            <person name="Wang X."/>
            <person name="Warfsmann J."/>
            <person name="Weissenbach J."/>
            <person name="White D.D."/>
            <person name="White J.D."/>
            <person name="Wiley G.B."/>
            <person name="Wincker P."/>
            <person name="Xing Y."/>
            <person name="Yang L."/>
            <person name="Yao Z."/>
            <person name="Ying F."/>
            <person name="Zhai J."/>
            <person name="Zhou L."/>
            <person name="Zuber A."/>
            <person name="Denarie J."/>
            <person name="Dixon R.A."/>
            <person name="May G.D."/>
            <person name="Schwartz D.C."/>
            <person name="Rogers J."/>
            <person name="Quetier F."/>
            <person name="Town C.D."/>
            <person name="Roe B.A."/>
        </authorList>
    </citation>
    <scope>NUCLEOTIDE SEQUENCE [LARGE SCALE GENOMIC DNA]</scope>
    <source>
        <strain evidence="2">A17</strain>
        <strain evidence="3 4">cv. Jemalong A17</strain>
    </source>
</reference>
<feature type="compositionally biased region" description="Polar residues" evidence="1">
    <location>
        <begin position="39"/>
        <end position="60"/>
    </location>
</feature>
<reference evidence="3" key="3">
    <citation type="submission" date="2015-04" db="UniProtKB">
        <authorList>
            <consortium name="EnsemblPlants"/>
        </authorList>
    </citation>
    <scope>IDENTIFICATION</scope>
    <source>
        <strain evidence="3">cv. Jemalong A17</strain>
    </source>
</reference>
<feature type="region of interest" description="Disordered" evidence="1">
    <location>
        <begin position="35"/>
        <end position="68"/>
    </location>
</feature>
<gene>
    <name evidence="2" type="ordered locus">MTR_3g012220</name>
</gene>
<proteinExistence type="predicted"/>
<reference evidence="2 4" key="2">
    <citation type="journal article" date="2014" name="BMC Genomics">
        <title>An improved genome release (version Mt4.0) for the model legume Medicago truncatula.</title>
        <authorList>
            <person name="Tang H."/>
            <person name="Krishnakumar V."/>
            <person name="Bidwell S."/>
            <person name="Rosen B."/>
            <person name="Chan A."/>
            <person name="Zhou S."/>
            <person name="Gentzbittel L."/>
            <person name="Childs K.L."/>
            <person name="Yandell M."/>
            <person name="Gundlach H."/>
            <person name="Mayer K.F."/>
            <person name="Schwartz D.C."/>
            <person name="Town C.D."/>
        </authorList>
    </citation>
    <scope>GENOME REANNOTATION</scope>
    <source>
        <strain evidence="2">A17</strain>
        <strain evidence="3 4">cv. Jemalong A17</strain>
    </source>
</reference>
<accession>A0A072UV94</accession>
<protein>
    <submittedName>
        <fullName evidence="2">Athila retroelement ORF1 protein, putative</fullName>
    </submittedName>
</protein>
<evidence type="ECO:0000313" key="3">
    <source>
        <dbReference type="EnsemblPlants" id="KEH32973"/>
    </source>
</evidence>
<evidence type="ECO:0000313" key="4">
    <source>
        <dbReference type="Proteomes" id="UP000002051"/>
    </source>
</evidence>
<name>A0A072UV94_MEDTR</name>
<keyword evidence="4" id="KW-1185">Reference proteome</keyword>
<dbReference type="AlphaFoldDB" id="A0A072UV94"/>
<dbReference type="HOGENOM" id="CLU_1456510_0_0_1"/>
<dbReference type="PANTHER" id="PTHR33223:SF11">
    <property type="entry name" value="ELEMENT PROTEIN, PUTATIVE-RELATED"/>
    <property type="match status" value="1"/>
</dbReference>
<dbReference type="PANTHER" id="PTHR33223">
    <property type="entry name" value="CCHC-TYPE DOMAIN-CONTAINING PROTEIN"/>
    <property type="match status" value="1"/>
</dbReference>
<sequence>MRGRGHSVDLHYDPEIERTPRANWKAVRLSKSVPPSARTRYTSLTLTEPESIQSPKSNTMGDVDPPPRPKMGDYGLAANCGRLTHVFKPTKNVVFDIKTSIQNHLKDRHFDGSNNVSPHEHLSHFAKTCEFCVPPATVTDDQKKLRLFPFTLARKAKDWMLTLPNGTIQTWDELELKFLEIFFPKS</sequence>
<dbReference type="Proteomes" id="UP000002051">
    <property type="component" value="Chromosome 3"/>
</dbReference>
<dbReference type="EnsemblPlants" id="KEH32973">
    <property type="protein sequence ID" value="KEH32973"/>
    <property type="gene ID" value="MTR_3g012220"/>
</dbReference>